<sequence>MTCSFCNALVWKGEAIGRPTHSSRKLFTICCQQGRVKLPPVKEPPSPLKELIDTPTYRKHNRLLNSLLAFTSMGAKIDHTVTGTPGPFTFRVHGQNHHRMGSLFPADGKPPQFLQLYIYDTANEVENRMKSMSRGESKVKVDEKILEQLIKMLDLNNHLAQTFRHARDRYESGTGEEFNIRLISQKQRGRQYDLPSADEIASLIVGDFNLHSGQRDVVVQFKSLSLQMISDLHPLFMSLQYPLLFPYGETGYHPQIPYCPTVESRVKRETMTMREFYSYQLQTRMTEGMILIKSGRLLHQYIVDAYTATEQERLRFVILNQKKLRADLYNNICDALDRGDTDAKSIGTRVILPSSFTAGPQYMSEKYHDAIAICRWFGNPHLFITVTANPNWDEISEHLEKYGGESANSRPDLEVRAFKLRLDELMRDFKVGTFFPIPEAVVYTIEFQKRGLPHAHILLWFRGFTQEATPSIIDHYISAEIPDRETDREGFDLVQRHMIHGPCGDSRKSSPCMEKGKCTKNFPKPFAQETSIDKS</sequence>
<feature type="domain" description="Helitron helicase-like" evidence="1">
    <location>
        <begin position="276"/>
        <end position="459"/>
    </location>
</feature>
<reference evidence="2" key="1">
    <citation type="submission" date="2020-01" db="EMBL/GenBank/DDBJ databases">
        <authorList>
            <person name="Mishra B."/>
        </authorList>
    </citation>
    <scope>NUCLEOTIDE SEQUENCE [LARGE SCALE GENOMIC DNA]</scope>
</reference>
<dbReference type="Proteomes" id="UP000467841">
    <property type="component" value="Unassembled WGS sequence"/>
</dbReference>
<dbReference type="PANTHER" id="PTHR45786">
    <property type="entry name" value="DNA BINDING PROTEIN-LIKE"/>
    <property type="match status" value="1"/>
</dbReference>
<keyword evidence="3" id="KW-1185">Reference proteome</keyword>
<evidence type="ECO:0000313" key="3">
    <source>
        <dbReference type="Proteomes" id="UP000467841"/>
    </source>
</evidence>
<comment type="caution">
    <text evidence="2">The sequence shown here is derived from an EMBL/GenBank/DDBJ whole genome shotgun (WGS) entry which is preliminary data.</text>
</comment>
<organism evidence="2 3">
    <name type="scientific">Microthlaspi erraticum</name>
    <dbReference type="NCBI Taxonomy" id="1685480"/>
    <lineage>
        <taxon>Eukaryota</taxon>
        <taxon>Viridiplantae</taxon>
        <taxon>Streptophyta</taxon>
        <taxon>Embryophyta</taxon>
        <taxon>Tracheophyta</taxon>
        <taxon>Spermatophyta</taxon>
        <taxon>Magnoliopsida</taxon>
        <taxon>eudicotyledons</taxon>
        <taxon>Gunneridae</taxon>
        <taxon>Pentapetalae</taxon>
        <taxon>rosids</taxon>
        <taxon>malvids</taxon>
        <taxon>Brassicales</taxon>
        <taxon>Brassicaceae</taxon>
        <taxon>Coluteocarpeae</taxon>
        <taxon>Microthlaspi</taxon>
    </lineage>
</organism>
<dbReference type="EMBL" id="CACVBM020001795">
    <property type="protein sequence ID" value="CAA7059782.1"/>
    <property type="molecule type" value="Genomic_DNA"/>
</dbReference>
<proteinExistence type="predicted"/>
<evidence type="ECO:0000313" key="2">
    <source>
        <dbReference type="EMBL" id="CAA7059782.1"/>
    </source>
</evidence>
<dbReference type="InterPro" id="IPR025476">
    <property type="entry name" value="Helitron_helicase-like"/>
</dbReference>
<accession>A0A6D2L5Z7</accession>
<dbReference type="Pfam" id="PF14214">
    <property type="entry name" value="Helitron_like_N"/>
    <property type="match status" value="1"/>
</dbReference>
<name>A0A6D2L5Z7_9BRAS</name>
<gene>
    <name evidence="2" type="ORF">MERR_LOCUS47018</name>
</gene>
<protein>
    <recommendedName>
        <fullName evidence="1">Helitron helicase-like domain-containing protein</fullName>
    </recommendedName>
</protein>
<evidence type="ECO:0000259" key="1">
    <source>
        <dbReference type="Pfam" id="PF14214"/>
    </source>
</evidence>
<dbReference type="AlphaFoldDB" id="A0A6D2L5Z7"/>
<dbReference type="OrthoDB" id="1109616at2759"/>
<dbReference type="PANTHER" id="PTHR45786:SF74">
    <property type="entry name" value="ATP-DEPENDENT DNA HELICASE"/>
    <property type="match status" value="1"/>
</dbReference>